<feature type="compositionally biased region" description="Polar residues" evidence="1">
    <location>
        <begin position="31"/>
        <end position="48"/>
    </location>
</feature>
<proteinExistence type="predicted"/>
<protein>
    <recommendedName>
        <fullName evidence="3">DUF6535 domain-containing protein</fullName>
    </recommendedName>
</protein>
<dbReference type="InterPro" id="IPR045338">
    <property type="entry name" value="DUF6535"/>
</dbReference>
<sequence length="1003" mass="113936">MPSDIRDDDEQDHVFIQEVPRTSDDIHDTPRGSQNPVDRPENAQSSAPDITPPQRGESQTLPVEESPPPRARNRRPTIFGLPPQSTSTPVGVPTVDSRGYAPSEPFEEAAPTSSIWRAYLDEFLIYDTDMLGNQRGQVNILLVFAGLFSVIVSAFIAQSSTNLQPDYQQLSAYLLFDQINLQRAIANGTSLDQITTSSADPTAHFIPKPLDLWVNGLWFASLTLSLATALFAVLADEWYCHYLSPIAGNPQVRSRTRQLQYTGLIEWHVSTLIRLLPLMLHLSLALFFVGLVLSLLPLQWGIALAIGILSLATFTAYFMTNILPILYPQCLYKTPLSSVGYAIVMWMLRHSSTVQNAMPSLTSKFPAESKTLEDSEIHHAEHSRVKHDLDALRWLYVRSSTSAIRHLVIHALAGLPSEYINEAEEVFTPHWDEMCNEKERLLMDCMELTPDDDRSKWWIPKAFPNVDRRIEPLLRLERLFPRVRRWDSSGIFGKHKLKFSMKSFSDPLLTTLSTYKDSDHIQVDWGSYSINKFAMTALNDNRLHHPSVWRDLYHNTYDREVFYPTPGSIDPNKFFGPGFTSEIYLKFLTAIYPSERNGSISPTCTLMNAAVQVDKQNIITVLLSLLTEHPLNKSESSERALLFTIMDFSLRNTDSAQSTVHSRQHRFALGDDFKLQLLGIVVPALNRIVHSLDKPLPKFDAKVFQEIGAYIASDLFLIWDRGLFVTPRLYTDSISYAVQCLASLIHREHSFHDLVPPEKWATASLFLNIAKLLQFSNDHPSTSWTLLQPEFHPCHQGHTRLCLHYDSDSVDCLIIYILSQGFSRGVKEAYEAFRDHCSWDYIARHAYCHTKAIDGVTSYFTGLSEATKKKENEKPDATFPRSYIDDLHQAETIRFICAIIVSSGAPPHPILDSLASIAPNHEQWSSILENLNSDGDVPIEGYKFSGWVLHDDKEHMKKEMKHAREILEKCLHCKRYINWLRPRSKPQPRDPEKGVSSGPEEVQ</sequence>
<keyword evidence="5" id="KW-1185">Reference proteome</keyword>
<feature type="transmembrane region" description="Helical" evidence="2">
    <location>
        <begin position="302"/>
        <end position="323"/>
    </location>
</feature>
<evidence type="ECO:0000256" key="2">
    <source>
        <dbReference type="SAM" id="Phobius"/>
    </source>
</evidence>
<name>A0A284SAC3_ARMOS</name>
<evidence type="ECO:0000313" key="4">
    <source>
        <dbReference type="EMBL" id="SJL17967.1"/>
    </source>
</evidence>
<organism evidence="4 5">
    <name type="scientific">Armillaria ostoyae</name>
    <name type="common">Armillaria root rot fungus</name>
    <dbReference type="NCBI Taxonomy" id="47428"/>
    <lineage>
        <taxon>Eukaryota</taxon>
        <taxon>Fungi</taxon>
        <taxon>Dikarya</taxon>
        <taxon>Basidiomycota</taxon>
        <taxon>Agaricomycotina</taxon>
        <taxon>Agaricomycetes</taxon>
        <taxon>Agaricomycetidae</taxon>
        <taxon>Agaricales</taxon>
        <taxon>Marasmiineae</taxon>
        <taxon>Physalacriaceae</taxon>
        <taxon>Armillaria</taxon>
    </lineage>
</organism>
<feature type="domain" description="DUF6535" evidence="3">
    <location>
        <begin position="116"/>
        <end position="296"/>
    </location>
</feature>
<keyword evidence="2" id="KW-0472">Membrane</keyword>
<feature type="compositionally biased region" description="Basic and acidic residues" evidence="1">
    <location>
        <begin position="21"/>
        <end position="30"/>
    </location>
</feature>
<dbReference type="Proteomes" id="UP000219338">
    <property type="component" value="Unassembled WGS sequence"/>
</dbReference>
<evidence type="ECO:0000256" key="1">
    <source>
        <dbReference type="SAM" id="MobiDB-lite"/>
    </source>
</evidence>
<feature type="transmembrane region" description="Helical" evidence="2">
    <location>
        <begin position="330"/>
        <end position="348"/>
    </location>
</feature>
<dbReference type="Pfam" id="PF20153">
    <property type="entry name" value="DUF6535"/>
    <property type="match status" value="1"/>
</dbReference>
<feature type="compositionally biased region" description="Acidic residues" evidence="1">
    <location>
        <begin position="1"/>
        <end position="11"/>
    </location>
</feature>
<reference evidence="5" key="1">
    <citation type="journal article" date="2017" name="Nat. Ecol. Evol.">
        <title>Genome expansion and lineage-specific genetic innovations in the forest pathogenic fungi Armillaria.</title>
        <authorList>
            <person name="Sipos G."/>
            <person name="Prasanna A.N."/>
            <person name="Walter M.C."/>
            <person name="O'Connor E."/>
            <person name="Balint B."/>
            <person name="Krizsan K."/>
            <person name="Kiss B."/>
            <person name="Hess J."/>
            <person name="Varga T."/>
            <person name="Slot J."/>
            <person name="Riley R."/>
            <person name="Boka B."/>
            <person name="Rigling D."/>
            <person name="Barry K."/>
            <person name="Lee J."/>
            <person name="Mihaltcheva S."/>
            <person name="LaButti K."/>
            <person name="Lipzen A."/>
            <person name="Waldron R."/>
            <person name="Moloney N.M."/>
            <person name="Sperisen C."/>
            <person name="Kredics L."/>
            <person name="Vagvoelgyi C."/>
            <person name="Patrignani A."/>
            <person name="Fitzpatrick D."/>
            <person name="Nagy I."/>
            <person name="Doyle S."/>
            <person name="Anderson J.B."/>
            <person name="Grigoriev I.V."/>
            <person name="Gueldener U."/>
            <person name="Muensterkoetter M."/>
            <person name="Nagy L.G."/>
        </authorList>
    </citation>
    <scope>NUCLEOTIDE SEQUENCE [LARGE SCALE GENOMIC DNA]</scope>
    <source>
        <strain evidence="5">C18/9</strain>
    </source>
</reference>
<feature type="transmembrane region" description="Helical" evidence="2">
    <location>
        <begin position="217"/>
        <end position="235"/>
    </location>
</feature>
<keyword evidence="2" id="KW-0812">Transmembrane</keyword>
<dbReference type="OrthoDB" id="3247591at2759"/>
<evidence type="ECO:0000259" key="3">
    <source>
        <dbReference type="Pfam" id="PF20153"/>
    </source>
</evidence>
<keyword evidence="2" id="KW-1133">Transmembrane helix</keyword>
<accession>A0A284SAC3</accession>
<feature type="region of interest" description="Disordered" evidence="1">
    <location>
        <begin position="982"/>
        <end position="1003"/>
    </location>
</feature>
<feature type="region of interest" description="Disordered" evidence="1">
    <location>
        <begin position="1"/>
        <end position="95"/>
    </location>
</feature>
<evidence type="ECO:0000313" key="5">
    <source>
        <dbReference type="Proteomes" id="UP000219338"/>
    </source>
</evidence>
<gene>
    <name evidence="4" type="ORF">ARMOST_21538</name>
</gene>
<feature type="transmembrane region" description="Helical" evidence="2">
    <location>
        <begin position="275"/>
        <end position="296"/>
    </location>
</feature>
<dbReference type="AlphaFoldDB" id="A0A284SAC3"/>
<feature type="transmembrane region" description="Helical" evidence="2">
    <location>
        <begin position="138"/>
        <end position="157"/>
    </location>
</feature>
<dbReference type="EMBL" id="FUEG01000051">
    <property type="protein sequence ID" value="SJL17967.1"/>
    <property type="molecule type" value="Genomic_DNA"/>
</dbReference>